<evidence type="ECO:0000313" key="2">
    <source>
        <dbReference type="EMBL" id="KKL74081.1"/>
    </source>
</evidence>
<reference evidence="2" key="1">
    <citation type="journal article" date="2015" name="Nature">
        <title>Complex archaea that bridge the gap between prokaryotes and eukaryotes.</title>
        <authorList>
            <person name="Spang A."/>
            <person name="Saw J.H."/>
            <person name="Jorgensen S.L."/>
            <person name="Zaremba-Niedzwiedzka K."/>
            <person name="Martijn J."/>
            <person name="Lind A.E."/>
            <person name="van Eijk R."/>
            <person name="Schleper C."/>
            <person name="Guy L."/>
            <person name="Ettema T.J."/>
        </authorList>
    </citation>
    <scope>NUCLEOTIDE SEQUENCE</scope>
</reference>
<comment type="caution">
    <text evidence="2">The sequence shown here is derived from an EMBL/GenBank/DDBJ whole genome shotgun (WGS) entry which is preliminary data.</text>
</comment>
<proteinExistence type="predicted"/>
<name>A0A0F9F6G5_9ZZZZ</name>
<dbReference type="AlphaFoldDB" id="A0A0F9F6G5"/>
<dbReference type="EMBL" id="LAZR01024763">
    <property type="protein sequence ID" value="KKL74081.1"/>
    <property type="molecule type" value="Genomic_DNA"/>
</dbReference>
<accession>A0A0F9F6G5</accession>
<evidence type="ECO:0000256" key="1">
    <source>
        <dbReference type="SAM" id="MobiDB-lite"/>
    </source>
</evidence>
<organism evidence="2">
    <name type="scientific">marine sediment metagenome</name>
    <dbReference type="NCBI Taxonomy" id="412755"/>
    <lineage>
        <taxon>unclassified sequences</taxon>
        <taxon>metagenomes</taxon>
        <taxon>ecological metagenomes</taxon>
    </lineage>
</organism>
<sequence>MTLLDDLTNEPNPTPDTLPYHTRSKVIRVPLVLLERMNGLLAKRRKMLDGAEFEQRQAISEAMFRWCEWCELTE</sequence>
<gene>
    <name evidence="2" type="ORF">LCGC14_2068460</name>
</gene>
<feature type="region of interest" description="Disordered" evidence="1">
    <location>
        <begin position="1"/>
        <end position="20"/>
    </location>
</feature>
<protein>
    <submittedName>
        <fullName evidence="2">Uncharacterized protein</fullName>
    </submittedName>
</protein>